<dbReference type="Pfam" id="PF01266">
    <property type="entry name" value="DAO"/>
    <property type="match status" value="1"/>
</dbReference>
<dbReference type="Gene3D" id="3.30.9.10">
    <property type="entry name" value="D-Amino Acid Oxidase, subunit A, domain 2"/>
    <property type="match status" value="1"/>
</dbReference>
<dbReference type="InterPro" id="IPR036188">
    <property type="entry name" value="FAD/NAD-bd_sf"/>
</dbReference>
<gene>
    <name evidence="3" type="ORF">GR167_14230</name>
</gene>
<reference evidence="3 4" key="1">
    <citation type="submission" date="2020-01" db="EMBL/GenBank/DDBJ databases">
        <authorList>
            <person name="Chen S."/>
        </authorList>
    </citation>
    <scope>NUCLEOTIDE SEQUENCE [LARGE SCALE GENOMIC DNA]</scope>
    <source>
        <strain evidence="3 4">GS-10</strain>
    </source>
</reference>
<dbReference type="InterPro" id="IPR006076">
    <property type="entry name" value="FAD-dep_OxRdtase"/>
</dbReference>
<dbReference type="GO" id="GO:0005737">
    <property type="term" value="C:cytoplasm"/>
    <property type="evidence" value="ECO:0007669"/>
    <property type="project" value="TreeGrafter"/>
</dbReference>
<protein>
    <submittedName>
        <fullName evidence="3">FAD-dependent oxidoreductase</fullName>
    </submittedName>
</protein>
<evidence type="ECO:0000313" key="3">
    <source>
        <dbReference type="EMBL" id="MYM56471.1"/>
    </source>
</evidence>
<proteinExistence type="predicted"/>
<evidence type="ECO:0000313" key="4">
    <source>
        <dbReference type="Proteomes" id="UP000479043"/>
    </source>
</evidence>
<dbReference type="GO" id="GO:0016491">
    <property type="term" value="F:oxidoreductase activity"/>
    <property type="evidence" value="ECO:0007669"/>
    <property type="project" value="UniProtKB-KW"/>
</dbReference>
<organism evidence="3 4">
    <name type="scientific">Thalassovita mangrovi</name>
    <dbReference type="NCBI Taxonomy" id="2692236"/>
    <lineage>
        <taxon>Bacteria</taxon>
        <taxon>Pseudomonadati</taxon>
        <taxon>Pseudomonadota</taxon>
        <taxon>Alphaproteobacteria</taxon>
        <taxon>Rhodobacterales</taxon>
        <taxon>Roseobacteraceae</taxon>
        <taxon>Thalassovita</taxon>
    </lineage>
</organism>
<sequence length="436" mass="47158">MAMNLLYSNDRKGEYPASWYAATANALEPFAELKGETRADVCVVGAGYTGLSAALHLAEAGLKVVLLEAHRVGFGASGRNGGQLGSGQRRDQEELEAMFGREDAHRLWDLGEEAKQLVRDLVAKHGIECDLKPGIAWTGFGKSDTKHLHDYAEHMQREYGYDQISALTPEEWSGICPSPAYDGALLDMGAGHLHPLNFALGLARAAAKAGVRIYERTEVTGVQEGAKPVVKTAQGQVTCDHVVLACNGYLGGLNEKVAARVMPINNFVVATEPLGDDAAKVLSRDIAVCDSKFVVNYFRLSADKRLLFGGGESYGYRFPRDIEATVRKPMSEIYPHLKDVRIDYAWGGTLAITMKRLPFVARLRPNILSASGYSGHGLGTATHCGMLMARAIQGDAEGFDTMSALPAPGFPGGRALRSPLLVLAMSWYAMRDRLGL</sequence>
<dbReference type="PANTHER" id="PTHR13847">
    <property type="entry name" value="SARCOSINE DEHYDROGENASE-RELATED"/>
    <property type="match status" value="1"/>
</dbReference>
<comment type="caution">
    <text evidence="3">The sequence shown here is derived from an EMBL/GenBank/DDBJ whole genome shotgun (WGS) entry which is preliminary data.</text>
</comment>
<dbReference type="AlphaFoldDB" id="A0A6L8LK80"/>
<evidence type="ECO:0000256" key="1">
    <source>
        <dbReference type="ARBA" id="ARBA00023002"/>
    </source>
</evidence>
<keyword evidence="1" id="KW-0560">Oxidoreductase</keyword>
<keyword evidence="4" id="KW-1185">Reference proteome</keyword>
<feature type="domain" description="FAD dependent oxidoreductase" evidence="2">
    <location>
        <begin position="40"/>
        <end position="390"/>
    </location>
</feature>
<accession>A0A6L8LK80</accession>
<name>A0A6L8LK80_9RHOB</name>
<dbReference type="PANTHER" id="PTHR13847:SF281">
    <property type="entry name" value="FAD DEPENDENT OXIDOREDUCTASE DOMAIN-CONTAINING PROTEIN"/>
    <property type="match status" value="1"/>
</dbReference>
<evidence type="ECO:0000259" key="2">
    <source>
        <dbReference type="Pfam" id="PF01266"/>
    </source>
</evidence>
<dbReference type="Proteomes" id="UP000479043">
    <property type="component" value="Unassembled WGS sequence"/>
</dbReference>
<dbReference type="EMBL" id="WWEN01000006">
    <property type="protein sequence ID" value="MYM56471.1"/>
    <property type="molecule type" value="Genomic_DNA"/>
</dbReference>
<dbReference type="Gene3D" id="3.50.50.60">
    <property type="entry name" value="FAD/NAD(P)-binding domain"/>
    <property type="match status" value="1"/>
</dbReference>
<dbReference type="SUPFAM" id="SSF51905">
    <property type="entry name" value="FAD/NAD(P)-binding domain"/>
    <property type="match status" value="1"/>
</dbReference>